<comment type="subcellular location">
    <subcellularLocation>
        <location evidence="1 9">Cytoplasm</location>
    </subcellularLocation>
</comment>
<evidence type="ECO:0000256" key="9">
    <source>
        <dbReference type="HAMAP-Rule" id="MF_00528"/>
    </source>
</evidence>
<feature type="active site" description="Proton acceptor" evidence="9">
    <location>
        <position position="72"/>
    </location>
</feature>
<feature type="site" description="Important for substrate specificity" evidence="9">
    <location>
        <position position="73"/>
    </location>
</feature>
<dbReference type="FunFam" id="3.90.950.10:FF:000005">
    <property type="entry name" value="7-methyl-GTP pyrophosphatase"/>
    <property type="match status" value="1"/>
</dbReference>
<keyword evidence="2 9" id="KW-0963">Cytoplasm</keyword>
<keyword evidence="3 9" id="KW-0378">Hydrolase</keyword>
<dbReference type="PIRSF" id="PIRSF006305">
    <property type="entry name" value="Maf"/>
    <property type="match status" value="1"/>
</dbReference>
<dbReference type="Gene3D" id="3.90.950.10">
    <property type="match status" value="1"/>
</dbReference>
<comment type="similarity">
    <text evidence="7 9">Belongs to the Maf family. YceF subfamily.</text>
</comment>
<evidence type="ECO:0000313" key="11">
    <source>
        <dbReference type="Proteomes" id="UP000186895"/>
    </source>
</evidence>
<dbReference type="EC" id="3.6.1.-" evidence="9"/>
<comment type="function">
    <text evidence="6 9">Nucleoside triphosphate pyrophosphatase that hydrolyzes 7-methyl-GTP (m(7)GTP). May have a dual role in cell division arrest and in preventing the incorporation of modified nucleotides into cellular nucleic acids.</text>
</comment>
<dbReference type="InterPro" id="IPR003697">
    <property type="entry name" value="Maf-like"/>
</dbReference>
<dbReference type="STRING" id="49186.SAMN05421647_103211"/>
<dbReference type="AlphaFoldDB" id="A0A1N6RAJ7"/>
<evidence type="ECO:0000256" key="8">
    <source>
        <dbReference type="ARBA" id="ARBA00068163"/>
    </source>
</evidence>
<evidence type="ECO:0000256" key="3">
    <source>
        <dbReference type="ARBA" id="ARBA00022801"/>
    </source>
</evidence>
<reference evidence="10 11" key="1">
    <citation type="submission" date="2017-01" db="EMBL/GenBank/DDBJ databases">
        <authorList>
            <person name="Mah S.A."/>
            <person name="Swanson W.J."/>
            <person name="Moy G.W."/>
            <person name="Vacquier V.D."/>
        </authorList>
    </citation>
    <scope>NUCLEOTIDE SEQUENCE [LARGE SCALE GENOMIC DNA]</scope>
    <source>
        <strain evidence="10 11">DSM 7027</strain>
    </source>
</reference>
<dbReference type="GO" id="GO:0047429">
    <property type="term" value="F:nucleoside triphosphate diphosphatase activity"/>
    <property type="evidence" value="ECO:0007669"/>
    <property type="project" value="InterPro"/>
</dbReference>
<proteinExistence type="inferred from homology"/>
<dbReference type="GO" id="GO:0009117">
    <property type="term" value="P:nucleotide metabolic process"/>
    <property type="evidence" value="ECO:0007669"/>
    <property type="project" value="UniProtKB-KW"/>
</dbReference>
<dbReference type="Pfam" id="PF02545">
    <property type="entry name" value="Maf"/>
    <property type="match status" value="1"/>
</dbReference>
<feature type="site" description="Important for substrate specificity" evidence="9">
    <location>
        <position position="157"/>
    </location>
</feature>
<comment type="cofactor">
    <cofactor evidence="9">
        <name>a divalent metal cation</name>
        <dbReference type="ChEBI" id="CHEBI:60240"/>
    </cofactor>
</comment>
<dbReference type="RefSeq" id="WP_076462397.1">
    <property type="nucleotide sequence ID" value="NZ_FTMN01000003.1"/>
</dbReference>
<sequence length="195" mass="21635">MLPNIVLASSSPWRREVLDKLGLPYRTRHPDIDETALFDESPADLVSRLSLEKAQKVAEAETHEDVLIIGSDQVAVLDDRIIGKPGTHERAVEQLRAASGRSLTFLTGLTLLNSATGNAQTEVVPFHVHFRELTEQMIEGYLRHEQPYNCAGSFKSEGAGIVLFERLEGDDPNTLIGLPLIRLVRMLESEGVHPF</sequence>
<dbReference type="PANTHER" id="PTHR43213:SF10">
    <property type="entry name" value="7-METHYL-GTP PYROPHOSPHATASE"/>
    <property type="match status" value="1"/>
</dbReference>
<evidence type="ECO:0000256" key="5">
    <source>
        <dbReference type="ARBA" id="ARBA00050213"/>
    </source>
</evidence>
<dbReference type="InterPro" id="IPR029001">
    <property type="entry name" value="ITPase-like_fam"/>
</dbReference>
<keyword evidence="4 9" id="KW-0546">Nucleotide metabolism</keyword>
<keyword evidence="11" id="KW-1185">Reference proteome</keyword>
<feature type="site" description="Important for substrate specificity" evidence="9">
    <location>
        <position position="13"/>
    </location>
</feature>
<comment type="caution">
    <text evidence="9">Lacks conserved residue(s) required for the propagation of feature annotation.</text>
</comment>
<evidence type="ECO:0000256" key="2">
    <source>
        <dbReference type="ARBA" id="ARBA00022490"/>
    </source>
</evidence>
<evidence type="ECO:0000256" key="6">
    <source>
        <dbReference type="ARBA" id="ARBA00053369"/>
    </source>
</evidence>
<dbReference type="GO" id="GO:0005737">
    <property type="term" value="C:cytoplasm"/>
    <property type="evidence" value="ECO:0007669"/>
    <property type="project" value="UniProtKB-SubCell"/>
</dbReference>
<dbReference type="NCBIfam" id="TIGR00172">
    <property type="entry name" value="maf"/>
    <property type="match status" value="1"/>
</dbReference>
<dbReference type="CDD" id="cd00555">
    <property type="entry name" value="Maf"/>
    <property type="match status" value="1"/>
</dbReference>
<evidence type="ECO:0000256" key="7">
    <source>
        <dbReference type="ARBA" id="ARBA00060749"/>
    </source>
</evidence>
<dbReference type="PANTHER" id="PTHR43213">
    <property type="entry name" value="BIFUNCTIONAL DTTP/UTP PYROPHOSPHATASE/METHYLTRANSFERASE PROTEIN-RELATED"/>
    <property type="match status" value="1"/>
</dbReference>
<dbReference type="eggNOG" id="COG0424">
    <property type="taxonomic scope" value="Bacteria"/>
</dbReference>
<dbReference type="HAMAP" id="MF_00528">
    <property type="entry name" value="Maf"/>
    <property type="match status" value="1"/>
</dbReference>
<evidence type="ECO:0000256" key="4">
    <source>
        <dbReference type="ARBA" id="ARBA00023080"/>
    </source>
</evidence>
<organism evidence="10 11">
    <name type="scientific">Marinobacterium stanieri</name>
    <dbReference type="NCBI Taxonomy" id="49186"/>
    <lineage>
        <taxon>Bacteria</taxon>
        <taxon>Pseudomonadati</taxon>
        <taxon>Pseudomonadota</taxon>
        <taxon>Gammaproteobacteria</taxon>
        <taxon>Oceanospirillales</taxon>
        <taxon>Oceanospirillaceae</taxon>
        <taxon>Marinobacterium</taxon>
    </lineage>
</organism>
<comment type="catalytic activity">
    <reaction evidence="5 9">
        <text>N(7)-methyl-GTP + H2O = N(7)-methyl-GMP + diphosphate + H(+)</text>
        <dbReference type="Rhea" id="RHEA:58744"/>
        <dbReference type="ChEBI" id="CHEBI:15377"/>
        <dbReference type="ChEBI" id="CHEBI:15378"/>
        <dbReference type="ChEBI" id="CHEBI:33019"/>
        <dbReference type="ChEBI" id="CHEBI:58285"/>
        <dbReference type="ChEBI" id="CHEBI:87133"/>
    </reaction>
</comment>
<dbReference type="EMBL" id="FTMN01000003">
    <property type="protein sequence ID" value="SIQ25879.1"/>
    <property type="molecule type" value="Genomic_DNA"/>
</dbReference>
<evidence type="ECO:0000256" key="1">
    <source>
        <dbReference type="ARBA" id="ARBA00004496"/>
    </source>
</evidence>
<evidence type="ECO:0000313" key="10">
    <source>
        <dbReference type="EMBL" id="SIQ25879.1"/>
    </source>
</evidence>
<gene>
    <name evidence="10" type="ORF">SAMN05421647_103211</name>
</gene>
<protein>
    <recommendedName>
        <fullName evidence="8 9">7-methyl-GTP pyrophosphatase</fullName>
        <shortName evidence="9">m(7)GTP pyrophosphatase</shortName>
        <ecNumber evidence="9">3.6.1.-</ecNumber>
    </recommendedName>
</protein>
<dbReference type="SUPFAM" id="SSF52972">
    <property type="entry name" value="ITPase-like"/>
    <property type="match status" value="1"/>
</dbReference>
<accession>A0A1N6RAJ7</accession>
<dbReference type="Proteomes" id="UP000186895">
    <property type="component" value="Unassembled WGS sequence"/>
</dbReference>
<name>A0A1N6RAJ7_9GAMM</name>